<name>A0ABP0DZE5_9PEZI</name>
<evidence type="ECO:0000256" key="4">
    <source>
        <dbReference type="ARBA" id="ARBA00023187"/>
    </source>
</evidence>
<proteinExistence type="inferred from homology"/>
<reference evidence="7 8" key="1">
    <citation type="submission" date="2024-01" db="EMBL/GenBank/DDBJ databases">
        <authorList>
            <person name="Allen C."/>
            <person name="Tagirdzhanova G."/>
        </authorList>
    </citation>
    <scope>NUCLEOTIDE SEQUENCE [LARGE SCALE GENOMIC DNA]</scope>
    <source>
        <strain evidence="7 8">CBS 573.63</strain>
    </source>
</reference>
<evidence type="ECO:0000313" key="7">
    <source>
        <dbReference type="EMBL" id="CAK7273547.1"/>
    </source>
</evidence>
<evidence type="ECO:0000256" key="6">
    <source>
        <dbReference type="SAM" id="MobiDB-lite"/>
    </source>
</evidence>
<dbReference type="PANTHER" id="PTHR39267">
    <property type="entry name" value="SURVIVAL MOTOR NEURON-LIKE PROTEIN 1"/>
    <property type="match status" value="1"/>
</dbReference>
<keyword evidence="5" id="KW-0539">Nucleus</keyword>
<evidence type="ECO:0000256" key="1">
    <source>
        <dbReference type="ARBA" id="ARBA00004123"/>
    </source>
</evidence>
<dbReference type="EMBL" id="CAWUOM010000136">
    <property type="protein sequence ID" value="CAK7273547.1"/>
    <property type="molecule type" value="Genomic_DNA"/>
</dbReference>
<keyword evidence="8" id="KW-1185">Reference proteome</keyword>
<evidence type="ECO:0000256" key="5">
    <source>
        <dbReference type="ARBA" id="ARBA00023242"/>
    </source>
</evidence>
<protein>
    <recommendedName>
        <fullName evidence="9">Survival motor neuron Tudor domain-containing protein</fullName>
    </recommendedName>
</protein>
<accession>A0ABP0DZE5</accession>
<feature type="region of interest" description="Disordered" evidence="6">
    <location>
        <begin position="172"/>
        <end position="206"/>
    </location>
</feature>
<evidence type="ECO:0000256" key="3">
    <source>
        <dbReference type="ARBA" id="ARBA00022664"/>
    </source>
</evidence>
<comment type="similarity">
    <text evidence="2">Belongs to the SMN family.</text>
</comment>
<comment type="caution">
    <text evidence="7">The sequence shown here is derived from an EMBL/GenBank/DDBJ whole genome shotgun (WGS) entry which is preliminary data.</text>
</comment>
<dbReference type="PANTHER" id="PTHR39267:SF1">
    <property type="entry name" value="SURVIVAL MOTOR NEURON PROTEIN"/>
    <property type="match status" value="1"/>
</dbReference>
<dbReference type="Proteomes" id="UP001642501">
    <property type="component" value="Unassembled WGS sequence"/>
</dbReference>
<dbReference type="CDD" id="cd22852">
    <property type="entry name" value="SMN_C"/>
    <property type="match status" value="1"/>
</dbReference>
<evidence type="ECO:0008006" key="9">
    <source>
        <dbReference type="Google" id="ProtNLM"/>
    </source>
</evidence>
<comment type="subcellular location">
    <subcellularLocation>
        <location evidence="1">Nucleus</location>
    </subcellularLocation>
</comment>
<gene>
    <name evidence="7" type="ORF">SEPCBS57363_005705</name>
</gene>
<keyword evidence="4" id="KW-0508">mRNA splicing</keyword>
<dbReference type="InterPro" id="IPR040424">
    <property type="entry name" value="Smn1"/>
</dbReference>
<keyword evidence="3" id="KW-0507">mRNA processing</keyword>
<evidence type="ECO:0000256" key="2">
    <source>
        <dbReference type="ARBA" id="ARBA00005371"/>
    </source>
</evidence>
<organism evidence="7 8">
    <name type="scientific">Sporothrix epigloea</name>
    <dbReference type="NCBI Taxonomy" id="1892477"/>
    <lineage>
        <taxon>Eukaryota</taxon>
        <taxon>Fungi</taxon>
        <taxon>Dikarya</taxon>
        <taxon>Ascomycota</taxon>
        <taxon>Pezizomycotina</taxon>
        <taxon>Sordariomycetes</taxon>
        <taxon>Sordariomycetidae</taxon>
        <taxon>Ophiostomatales</taxon>
        <taxon>Ophiostomataceae</taxon>
        <taxon>Sporothrix</taxon>
    </lineage>
</organism>
<evidence type="ECO:0000313" key="8">
    <source>
        <dbReference type="Proteomes" id="UP001642501"/>
    </source>
</evidence>
<dbReference type="InterPro" id="IPR047313">
    <property type="entry name" value="SMN_C"/>
</dbReference>
<sequence length="206" mass="21306">MIGPAPAQNGGPWDESAITKSWDRVVGDYKSFLNVRMSGGRVDDLPAPLNGISTGDGPEACLNAEPEASLENTQEEAMGGSLSGKDVKTNITVGPSTAEQMDASARAAVPISEVNGQAFSAAASDTARLLAPSLLPPQTVLGGADEGLKKLLMSWYYAGYYTGLYEGQQQAGAVATEQPKPQGDAQDGESAAGVNARAETGEEIHH</sequence>